<proteinExistence type="predicted"/>
<dbReference type="Pfam" id="PF00733">
    <property type="entry name" value="Asn_synthase"/>
    <property type="match status" value="1"/>
</dbReference>
<evidence type="ECO:0000259" key="4">
    <source>
        <dbReference type="PROSITE" id="PS51278"/>
    </source>
</evidence>
<dbReference type="VEuPathDB" id="FungiDB:SJAG_02832"/>
<accession>B6K1A7</accession>
<keyword evidence="1" id="KW-0028">Amino-acid biosynthesis</keyword>
<sequence length="534" mass="59478">MCGILFHLQNNEDAAFKPNKQQLVRIKNRGPDSFGSHTCLAGSFRLNFYSSVLHLRGPFNHPTAQPHIDPEGNVLCWNGEIWNGPGELKSQKLLQCCSQNDGTILFNVLKRSSSIEDTLSSLQGPFAFVFYHAKTQTLYWGRDRLGMRSLVIKRENGSLTIASVAEEGGEYVNVEPGFHSCKLSSATASVMPQSSALPPTDYHPLPVIDPSILIPNDDVSNPVEAFHRYLLEAVRIRVQTIPLVSSSSSCPVAVLYSGGVDCTVLARLIHSVLDDRAPIDLLNVAFENPRMLNARKQKGEKDNDIYQLCPDRVTGLQGWRELQRCCPNRTWNFVSIDVPYSQVTEHRQTVLDLMFPNATVMDLSIALAFYFASTGCGYLTNIDGSRQQPYVSSAKVLFSGLGADEQLGGYSRHLRAFQRGGLLELEKELRLDITRIPTRNLGRDDRVISNQGKEVRYAFLDANVMAFLQALPTLHKMQLQEQGGDKLLLRKLCHLLGCELASKEKKRAIQFGSKSAKMESNTGRVLGHEKLSSR</sequence>
<dbReference type="OMA" id="SVYESCP"/>
<dbReference type="GeneID" id="7049493"/>
<dbReference type="PROSITE" id="PS51278">
    <property type="entry name" value="GATASE_TYPE_2"/>
    <property type="match status" value="1"/>
</dbReference>
<dbReference type="SUPFAM" id="SSF56235">
    <property type="entry name" value="N-terminal nucleophile aminohydrolases (Ntn hydrolases)"/>
    <property type="match status" value="1"/>
</dbReference>
<evidence type="ECO:0000256" key="2">
    <source>
        <dbReference type="ARBA" id="ARBA00022888"/>
    </source>
</evidence>
<dbReference type="PANTHER" id="PTHR45937:SF1">
    <property type="entry name" value="ASPARAGINE SYNTHETASE DOMAIN-CONTAINING PROTEIN 1"/>
    <property type="match status" value="1"/>
</dbReference>
<evidence type="ECO:0000313" key="7">
    <source>
        <dbReference type="Proteomes" id="UP000001744"/>
    </source>
</evidence>
<organism evidence="5 7">
    <name type="scientific">Schizosaccharomyces japonicus (strain yFS275 / FY16936)</name>
    <name type="common">Fission yeast</name>
    <dbReference type="NCBI Taxonomy" id="402676"/>
    <lineage>
        <taxon>Eukaryota</taxon>
        <taxon>Fungi</taxon>
        <taxon>Dikarya</taxon>
        <taxon>Ascomycota</taxon>
        <taxon>Taphrinomycotina</taxon>
        <taxon>Schizosaccharomycetes</taxon>
        <taxon>Schizosaccharomycetales</taxon>
        <taxon>Schizosaccharomycetaceae</taxon>
        <taxon>Schizosaccharomyces</taxon>
    </lineage>
</organism>
<dbReference type="eggNOG" id="KOG0573">
    <property type="taxonomic scope" value="Eukaryota"/>
</dbReference>
<dbReference type="Proteomes" id="UP000001744">
    <property type="component" value="Unassembled WGS sequence"/>
</dbReference>
<dbReference type="AlphaFoldDB" id="B6K1A7"/>
<evidence type="ECO:0000256" key="3">
    <source>
        <dbReference type="ARBA" id="ARBA00022962"/>
    </source>
</evidence>
<dbReference type="SUPFAM" id="SSF52402">
    <property type="entry name" value="Adenine nucleotide alpha hydrolases-like"/>
    <property type="match status" value="1"/>
</dbReference>
<dbReference type="InterPro" id="IPR051857">
    <property type="entry name" value="Asn_synthetase_domain"/>
</dbReference>
<dbReference type="CDD" id="cd01991">
    <property type="entry name" value="Asn_synthase_B_C"/>
    <property type="match status" value="1"/>
</dbReference>
<reference evidence="5 7" key="1">
    <citation type="journal article" date="2011" name="Science">
        <title>Comparative functional genomics of the fission yeasts.</title>
        <authorList>
            <person name="Rhind N."/>
            <person name="Chen Z."/>
            <person name="Yassour M."/>
            <person name="Thompson D.A."/>
            <person name="Haas B.J."/>
            <person name="Habib N."/>
            <person name="Wapinski I."/>
            <person name="Roy S."/>
            <person name="Lin M.F."/>
            <person name="Heiman D.I."/>
            <person name="Young S.K."/>
            <person name="Furuya K."/>
            <person name="Guo Y."/>
            <person name="Pidoux A."/>
            <person name="Chen H.M."/>
            <person name="Robbertse B."/>
            <person name="Goldberg J.M."/>
            <person name="Aoki K."/>
            <person name="Bayne E.H."/>
            <person name="Berlin A.M."/>
            <person name="Desjardins C.A."/>
            <person name="Dobbs E."/>
            <person name="Dukaj L."/>
            <person name="Fan L."/>
            <person name="FitzGerald M.G."/>
            <person name="French C."/>
            <person name="Gujja S."/>
            <person name="Hansen K."/>
            <person name="Keifenheim D."/>
            <person name="Levin J.Z."/>
            <person name="Mosher R.A."/>
            <person name="Mueller C.A."/>
            <person name="Pfiffner J."/>
            <person name="Priest M."/>
            <person name="Russ C."/>
            <person name="Smialowska A."/>
            <person name="Swoboda P."/>
            <person name="Sykes S.M."/>
            <person name="Vaughn M."/>
            <person name="Vengrova S."/>
            <person name="Yoder R."/>
            <person name="Zeng Q."/>
            <person name="Allshire R."/>
            <person name="Baulcombe D."/>
            <person name="Birren B.W."/>
            <person name="Brown W."/>
            <person name="Ekwall K."/>
            <person name="Kellis M."/>
            <person name="Leatherwood J."/>
            <person name="Levin H."/>
            <person name="Margalit H."/>
            <person name="Martienssen R."/>
            <person name="Nieduszynski C.A."/>
            <person name="Spatafora J.W."/>
            <person name="Friedman N."/>
            <person name="Dalgaard J.Z."/>
            <person name="Baumann P."/>
            <person name="Niki H."/>
            <person name="Regev A."/>
            <person name="Nusbaum C."/>
        </authorList>
    </citation>
    <scope>NUCLEOTIDE SEQUENCE [LARGE SCALE GENOMIC DNA]</scope>
    <source>
        <strain evidence="7">yFS275 / FY16936</strain>
    </source>
</reference>
<dbReference type="PANTHER" id="PTHR45937">
    <property type="entry name" value="ASPARAGINE SYNTHETASE DOMAIN-CONTAINING PROTEIN 1"/>
    <property type="match status" value="1"/>
</dbReference>
<dbReference type="InterPro" id="IPR017932">
    <property type="entry name" value="GATase_2_dom"/>
</dbReference>
<dbReference type="HOGENOM" id="CLU_012368_2_0_1"/>
<evidence type="ECO:0000313" key="5">
    <source>
        <dbReference type="EMBL" id="EEB07728.1"/>
    </source>
</evidence>
<feature type="domain" description="Glutamine amidotransferase type-2" evidence="4">
    <location>
        <begin position="2"/>
        <end position="219"/>
    </location>
</feature>
<dbReference type="JaponicusDB" id="SJAG_02832">
    <property type="gene designation" value="asn2"/>
</dbReference>
<dbReference type="EMBL" id="KE651166">
    <property type="protein sequence ID" value="EEB07728.1"/>
    <property type="molecule type" value="Genomic_DNA"/>
</dbReference>
<dbReference type="Pfam" id="PF13537">
    <property type="entry name" value="GATase_7"/>
    <property type="match status" value="1"/>
</dbReference>
<dbReference type="GO" id="GO:0006529">
    <property type="term" value="P:asparagine biosynthetic process"/>
    <property type="evidence" value="ECO:0007669"/>
    <property type="project" value="UniProtKB-KW"/>
</dbReference>
<name>B6K1A7_SCHJY</name>
<dbReference type="InterPro" id="IPR001962">
    <property type="entry name" value="Asn_synthase"/>
</dbReference>
<dbReference type="Gene3D" id="3.60.20.10">
    <property type="entry name" value="Glutamine Phosphoribosylpyrophosphate, subunit 1, domain 1"/>
    <property type="match status" value="1"/>
</dbReference>
<evidence type="ECO:0000313" key="6">
    <source>
        <dbReference type="JaponicusDB" id="SJAG_02832"/>
    </source>
</evidence>
<dbReference type="InterPro" id="IPR014729">
    <property type="entry name" value="Rossmann-like_a/b/a_fold"/>
</dbReference>
<keyword evidence="2" id="KW-0061">Asparagine biosynthesis</keyword>
<keyword evidence="7" id="KW-1185">Reference proteome</keyword>
<gene>
    <name evidence="6" type="primary">asn2</name>
    <name evidence="5" type="ORF">SJAG_02832</name>
</gene>
<dbReference type="InterPro" id="IPR029055">
    <property type="entry name" value="Ntn_hydrolases_N"/>
</dbReference>
<dbReference type="Gene3D" id="3.40.50.620">
    <property type="entry name" value="HUPs"/>
    <property type="match status" value="1"/>
</dbReference>
<dbReference type="GO" id="GO:0004066">
    <property type="term" value="F:asparagine synthase (glutamine-hydrolyzing) activity"/>
    <property type="evidence" value="ECO:0007669"/>
    <property type="project" value="InterPro"/>
</dbReference>
<protein>
    <submittedName>
        <fullName evidence="5">Asparagine synthase</fullName>
    </submittedName>
</protein>
<dbReference type="STRING" id="402676.B6K1A7"/>
<evidence type="ECO:0000256" key="1">
    <source>
        <dbReference type="ARBA" id="ARBA00022605"/>
    </source>
</evidence>
<dbReference type="RefSeq" id="XP_002174021.1">
    <property type="nucleotide sequence ID" value="XM_002173985.2"/>
</dbReference>
<keyword evidence="3" id="KW-0315">Glutamine amidotransferase</keyword>